<dbReference type="Proteomes" id="UP000481360">
    <property type="component" value="Unassembled WGS sequence"/>
</dbReference>
<keyword evidence="2" id="KW-1185">Reference proteome</keyword>
<dbReference type="RefSeq" id="WP_166051744.1">
    <property type="nucleotide sequence ID" value="NZ_JAAMPJ010000009.1"/>
</dbReference>
<dbReference type="AlphaFoldDB" id="A0A7C9W0E0"/>
<dbReference type="EMBL" id="JAAMPJ010000009">
    <property type="protein sequence ID" value="NGY63418.1"/>
    <property type="molecule type" value="Genomic_DNA"/>
</dbReference>
<evidence type="ECO:0008006" key="3">
    <source>
        <dbReference type="Google" id="ProtNLM"/>
    </source>
</evidence>
<protein>
    <recommendedName>
        <fullName evidence="3">Lipoprotein</fullName>
    </recommendedName>
</protein>
<proteinExistence type="predicted"/>
<organism evidence="1 2">
    <name type="scientific">Lentzea alba</name>
    <dbReference type="NCBI Taxonomy" id="2714351"/>
    <lineage>
        <taxon>Bacteria</taxon>
        <taxon>Bacillati</taxon>
        <taxon>Actinomycetota</taxon>
        <taxon>Actinomycetes</taxon>
        <taxon>Pseudonocardiales</taxon>
        <taxon>Pseudonocardiaceae</taxon>
        <taxon>Lentzea</taxon>
    </lineage>
</organism>
<reference evidence="1 2" key="1">
    <citation type="submission" date="2020-03" db="EMBL/GenBank/DDBJ databases">
        <title>Isolation and identification of active actinomycetes.</title>
        <authorList>
            <person name="Sun X."/>
        </authorList>
    </citation>
    <scope>NUCLEOTIDE SEQUENCE [LARGE SCALE GENOMIC DNA]</scope>
    <source>
        <strain evidence="1 2">NEAU-D13</strain>
    </source>
</reference>
<name>A0A7C9W0E0_9PSEU</name>
<dbReference type="PROSITE" id="PS51257">
    <property type="entry name" value="PROKAR_LIPOPROTEIN"/>
    <property type="match status" value="1"/>
</dbReference>
<gene>
    <name evidence="1" type="ORF">G7043_31295</name>
</gene>
<accession>A0A7C9W0E0</accession>
<evidence type="ECO:0000313" key="1">
    <source>
        <dbReference type="EMBL" id="NGY63418.1"/>
    </source>
</evidence>
<comment type="caution">
    <text evidence="1">The sequence shown here is derived from an EMBL/GenBank/DDBJ whole genome shotgun (WGS) entry which is preliminary data.</text>
</comment>
<evidence type="ECO:0000313" key="2">
    <source>
        <dbReference type="Proteomes" id="UP000481360"/>
    </source>
</evidence>
<sequence>MRLVIIFAVIIGVLVACNVGGDDEPVRSGPSGMYTPQECLVFQWNALDDSQPEDVQTDAAAKYQVHCQP</sequence>